<dbReference type="InterPro" id="IPR001084">
    <property type="entry name" value="MAP_tubulin-bd_rpt"/>
</dbReference>
<name>K9J0A5_DESRO</name>
<dbReference type="GO" id="GO:0005874">
    <property type="term" value="C:microtubule"/>
    <property type="evidence" value="ECO:0007669"/>
    <property type="project" value="UniProtKB-KW"/>
</dbReference>
<evidence type="ECO:0000313" key="9">
    <source>
        <dbReference type="EMBL" id="JAA49661.1"/>
    </source>
</evidence>
<feature type="region of interest" description="Disordered" evidence="8">
    <location>
        <begin position="49"/>
        <end position="77"/>
    </location>
</feature>
<feature type="compositionally biased region" description="Polar residues" evidence="8">
    <location>
        <begin position="1122"/>
        <end position="1131"/>
    </location>
</feature>
<sequence length="1131" mass="118298">MADLSLADALTEPPPEIEGEIKRDFMATLESEAYDDVVGETVGKTDYIPLLDVDENTEHSESKKKPGPDTTSQIEGVPSPKAAVLANGDHGIEGNDATGSPTEFLEEKIAYQGYQNNQNWPENTNFCFEPQQVLNPIQAEPFKMHRADGLEDLLSFPSAPTNAAAFTQQSSPLEDSYGLFPCDTFAPAVLVPQVCPVGPPNSPHAGGVFLSPEALQPLQPTAWPAEEAEMASVEERTPTEALEIMMGLKSAGVAPSRETAVALAKDMAPNTETEVALAKDMEPPTKEDMAFAKDMESSIESDMSIVKDVVLPTETKETPAKDGTLFKETERAPLTKMDFTSAEGMGSLSEMGMALAKDVVSSAEISSAKELALSPETEVAPVKDMTPSPETEVAPVKDMTPSPETEVAPVKDMTPSPETEVAPVKDMTSPRKTEMTLVKDMTPSPETEVAPVKDTTSPRKTEMTLVKDMTPSPETEVAPVKDMTPSPESEVAPVKDMTSPRKTEMTLVKDMTPSPETEVALVKDMASPPKTEMTLVKDTTPSPETEMALAKDVVPPSETQVSPVPVKDTEVVRSQGEICEDSQLEPVQNEGHSTAPTSTISPERVTATGQKFNLPTDEASTLEKLEQKKPFGSQSSERPSETSGISKPEEGQPTVSVTGNDITAPPNKELPPSPEKKTKPLATTQPAKTSTSKAKTQPTPLPKQPAPTTFGGPTKKPMSLAAGSVPAAPPKRPAAATARPSISPLKDVKPKPAAEAKIPEKKATPSKPATPSKLASSPASRPGSKSTQTVPKATAAAPVTSAGPSSRGTPVPPPKKPAGVKTEGKPADVKKTVTKSAPADLSRLKTTSSSTVKKNTAVPGATSPAGVAPSRVKSTPAPPRPSGTLAVDKKPTSVRSSSSAPRLSRPPTNASAPDLRNVRAKVGSTENIKHQPGGGRAKVEEKTEAAAAARKPEPNAAGPGASAQRPPAGKVQIVSKKLNYSHIQSKCGSKDNIKHVPGGGNVQIQNKKVDISKVSSKCGSKANIKHKPGGGDVKIESQKLNFKEKAQAKVGSLDNVGHLPAGGAVKTEGGGSEAPLRPGPPAGEEPAIPEAVPEAGAPTSASGLNGHSTLAGGGDQREAQTLDCQIQETSI</sequence>
<feature type="compositionally biased region" description="Low complexity" evidence="8">
    <location>
        <begin position="893"/>
        <end position="907"/>
    </location>
</feature>
<dbReference type="AlphaFoldDB" id="K9J0A5"/>
<evidence type="ECO:0000256" key="3">
    <source>
        <dbReference type="ARBA" id="ARBA00022553"/>
    </source>
</evidence>
<feature type="region of interest" description="Disordered" evidence="8">
    <location>
        <begin position="553"/>
        <end position="969"/>
    </location>
</feature>
<feature type="region of interest" description="Disordered" evidence="8">
    <location>
        <begin position="1053"/>
        <end position="1131"/>
    </location>
</feature>
<evidence type="ECO:0000256" key="1">
    <source>
        <dbReference type="ARBA" id="ARBA00004245"/>
    </source>
</evidence>
<evidence type="ECO:0000256" key="4">
    <source>
        <dbReference type="ARBA" id="ARBA00022701"/>
    </source>
</evidence>
<feature type="compositionally biased region" description="Low complexity" evidence="8">
    <location>
        <begin position="789"/>
        <end position="809"/>
    </location>
</feature>
<feature type="region of interest" description="Disordered" evidence="8">
    <location>
        <begin position="986"/>
        <end position="1008"/>
    </location>
</feature>
<keyword evidence="3" id="KW-0597">Phosphoprotein</keyword>
<feature type="region of interest" description="Disordered" evidence="8">
    <location>
        <begin position="372"/>
        <end position="500"/>
    </location>
</feature>
<dbReference type="InterPro" id="IPR027324">
    <property type="entry name" value="MAP2/MAP4/Tau"/>
</dbReference>
<evidence type="ECO:0000256" key="6">
    <source>
        <dbReference type="ARBA" id="ARBA00023212"/>
    </source>
</evidence>
<dbReference type="EMBL" id="GABZ01003864">
    <property type="protein sequence ID" value="JAA49661.1"/>
    <property type="molecule type" value="mRNA"/>
</dbReference>
<feature type="compositionally biased region" description="Low complexity" evidence="8">
    <location>
        <begin position="945"/>
        <end position="957"/>
    </location>
</feature>
<dbReference type="PANTHER" id="PTHR11501:SF16">
    <property type="entry name" value="MICROTUBULE-ASSOCIATED PROTEIN 4"/>
    <property type="match status" value="1"/>
</dbReference>
<dbReference type="PROSITE" id="PS51491">
    <property type="entry name" value="TAU_MAP_2"/>
    <property type="match status" value="4"/>
</dbReference>
<feature type="compositionally biased region" description="Polar residues" evidence="8">
    <location>
        <begin position="632"/>
        <end position="645"/>
    </location>
</feature>
<keyword evidence="6 7" id="KW-0206">Cytoskeleton</keyword>
<evidence type="ECO:0000256" key="7">
    <source>
        <dbReference type="RuleBase" id="RU000686"/>
    </source>
</evidence>
<keyword evidence="4 7" id="KW-0493">Microtubule</keyword>
<feature type="compositionally biased region" description="Low complexity" evidence="8">
    <location>
        <begin position="845"/>
        <end position="854"/>
    </location>
</feature>
<accession>K9J0A5</accession>
<evidence type="ECO:0000256" key="5">
    <source>
        <dbReference type="ARBA" id="ARBA00022737"/>
    </source>
</evidence>
<feature type="compositionally biased region" description="Polar residues" evidence="8">
    <location>
        <begin position="590"/>
        <end position="613"/>
    </location>
</feature>
<feature type="compositionally biased region" description="Basic and acidic residues" evidence="8">
    <location>
        <begin position="746"/>
        <end position="763"/>
    </location>
</feature>
<feature type="compositionally biased region" description="Low complexity" evidence="8">
    <location>
        <begin position="1084"/>
        <end position="1098"/>
    </location>
</feature>
<dbReference type="GO" id="GO:0031175">
    <property type="term" value="P:neuron projection development"/>
    <property type="evidence" value="ECO:0007669"/>
    <property type="project" value="TreeGrafter"/>
</dbReference>
<feature type="compositionally biased region" description="Basic and acidic residues" evidence="8">
    <location>
        <begin position="56"/>
        <end position="67"/>
    </location>
</feature>
<dbReference type="GO" id="GO:0008017">
    <property type="term" value="F:microtubule binding"/>
    <property type="evidence" value="ECO:0007669"/>
    <property type="project" value="InterPro"/>
</dbReference>
<keyword evidence="5" id="KW-0677">Repeat</keyword>
<reference evidence="9" key="1">
    <citation type="submission" date="2012-11" db="EMBL/GenBank/DDBJ databases">
        <title>The Vampirome: Transcriptome and Proteome Analysis of the Submandibular and Accessory Glands of the Vampire Bat and Vector of Human Rabies, Desmodus rotundus.</title>
        <authorList>
            <person name="Francischetti I.M.B."/>
            <person name="Assumpcao T.C.F."/>
            <person name="Ma D."/>
            <person name="Vicente E.C."/>
            <person name="Ribeiro J.M.C."/>
        </authorList>
    </citation>
    <scope>NUCLEOTIDE SEQUENCE</scope>
    <source>
        <tissue evidence="9">Salivary gland</tissue>
    </source>
</reference>
<dbReference type="Pfam" id="PF00418">
    <property type="entry name" value="Tubulin-binding"/>
    <property type="match status" value="4"/>
</dbReference>
<evidence type="ECO:0000256" key="2">
    <source>
        <dbReference type="ARBA" id="ARBA00022490"/>
    </source>
</evidence>
<proteinExistence type="evidence at transcript level"/>
<feature type="compositionally biased region" description="Basic and acidic residues" evidence="8">
    <location>
        <begin position="822"/>
        <end position="831"/>
    </location>
</feature>
<feature type="compositionally biased region" description="Polar residues" evidence="8">
    <location>
        <begin position="767"/>
        <end position="788"/>
    </location>
</feature>
<keyword evidence="2 7" id="KW-0963">Cytoplasm</keyword>
<organism evidence="9">
    <name type="scientific">Desmodus rotundus</name>
    <name type="common">Vampire bat</name>
    <dbReference type="NCBI Taxonomy" id="9430"/>
    <lineage>
        <taxon>Eukaryota</taxon>
        <taxon>Metazoa</taxon>
        <taxon>Chordata</taxon>
        <taxon>Craniata</taxon>
        <taxon>Vertebrata</taxon>
        <taxon>Euteleostomi</taxon>
        <taxon>Mammalia</taxon>
        <taxon>Eutheria</taxon>
        <taxon>Laurasiatheria</taxon>
        <taxon>Chiroptera</taxon>
        <taxon>Yangochiroptera</taxon>
        <taxon>Phyllostomidae</taxon>
        <taxon>Desmodontinae</taxon>
        <taxon>Desmodus</taxon>
    </lineage>
</organism>
<comment type="subcellular location">
    <subcellularLocation>
        <location evidence="1 7">Cytoplasm</location>
        <location evidence="1 7">Cytoskeleton</location>
    </subcellularLocation>
</comment>
<dbReference type="GO" id="GO:0043005">
    <property type="term" value="C:neuron projection"/>
    <property type="evidence" value="ECO:0007669"/>
    <property type="project" value="TreeGrafter"/>
</dbReference>
<dbReference type="PANTHER" id="PTHR11501">
    <property type="entry name" value="MICROTUBULE-ASSOCIATED PROTEIN"/>
    <property type="match status" value="1"/>
</dbReference>
<feature type="compositionally biased region" description="Polar residues" evidence="8">
    <location>
        <begin position="681"/>
        <end position="698"/>
    </location>
</feature>
<dbReference type="GO" id="GO:0000226">
    <property type="term" value="P:microtubule cytoskeleton organization"/>
    <property type="evidence" value="ECO:0007669"/>
    <property type="project" value="TreeGrafter"/>
</dbReference>
<dbReference type="PROSITE" id="PS00229">
    <property type="entry name" value="TAU_MAP_1"/>
    <property type="match status" value="3"/>
</dbReference>
<feature type="compositionally biased region" description="Polar residues" evidence="8">
    <location>
        <begin position="1099"/>
        <end position="1108"/>
    </location>
</feature>
<protein>
    <recommendedName>
        <fullName evidence="7">Microtubule-associated protein</fullName>
    </recommendedName>
</protein>
<evidence type="ECO:0000256" key="8">
    <source>
        <dbReference type="SAM" id="MobiDB-lite"/>
    </source>
</evidence>